<dbReference type="AlphaFoldDB" id="A0A6J7TLD0"/>
<evidence type="ECO:0000256" key="1">
    <source>
        <dbReference type="SAM" id="MobiDB-lite"/>
    </source>
</evidence>
<gene>
    <name evidence="2" type="ORF">UFOPK2265_00019</name>
    <name evidence="3" type="ORF">UFOPK4284_01078</name>
</gene>
<name>A0A6J7TLD0_9ZZZZ</name>
<reference evidence="3" key="1">
    <citation type="submission" date="2020-05" db="EMBL/GenBank/DDBJ databases">
        <authorList>
            <person name="Chiriac C."/>
            <person name="Salcher M."/>
            <person name="Ghai R."/>
            <person name="Kavagutti S V."/>
        </authorList>
    </citation>
    <scope>NUCLEOTIDE SEQUENCE</scope>
</reference>
<evidence type="ECO:0000313" key="3">
    <source>
        <dbReference type="EMBL" id="CAB5052998.1"/>
    </source>
</evidence>
<dbReference type="EMBL" id="CAEZWP010000001">
    <property type="protein sequence ID" value="CAB4649192.1"/>
    <property type="molecule type" value="Genomic_DNA"/>
</dbReference>
<proteinExistence type="predicted"/>
<sequence length="133" mass="14276">MIIVTAPHSFADATPTPTPIAVTAMEQYRVAMGQYRTAMNAREQIRKEINKIFIADCRVANDLAKTAMSTAKTADAKSTILVQQKTAIALATSTRDAAIAAMGPAPTEPLKPVKLSEITPLKNGKSVKPTPRR</sequence>
<protein>
    <submittedName>
        <fullName evidence="3">Unannotated protein</fullName>
    </submittedName>
</protein>
<dbReference type="EMBL" id="CAFBQE010000096">
    <property type="protein sequence ID" value="CAB5052998.1"/>
    <property type="molecule type" value="Genomic_DNA"/>
</dbReference>
<feature type="region of interest" description="Disordered" evidence="1">
    <location>
        <begin position="102"/>
        <end position="133"/>
    </location>
</feature>
<evidence type="ECO:0000313" key="2">
    <source>
        <dbReference type="EMBL" id="CAB4649192.1"/>
    </source>
</evidence>
<accession>A0A6J7TLD0</accession>
<organism evidence="3">
    <name type="scientific">freshwater metagenome</name>
    <dbReference type="NCBI Taxonomy" id="449393"/>
    <lineage>
        <taxon>unclassified sequences</taxon>
        <taxon>metagenomes</taxon>
        <taxon>ecological metagenomes</taxon>
    </lineage>
</organism>